<evidence type="ECO:0000256" key="10">
    <source>
        <dbReference type="ARBA" id="ARBA00030399"/>
    </source>
</evidence>
<evidence type="ECO:0000259" key="15">
    <source>
        <dbReference type="PROSITE" id="PS51686"/>
    </source>
</evidence>
<dbReference type="SUPFAM" id="SSF53335">
    <property type="entry name" value="S-adenosyl-L-methionine-dependent methyltransferases"/>
    <property type="match status" value="1"/>
</dbReference>
<feature type="domain" description="SAM-dependent MTase RsmB/NOP-type" evidence="15">
    <location>
        <begin position="195"/>
        <end position="477"/>
    </location>
</feature>
<evidence type="ECO:0000256" key="6">
    <source>
        <dbReference type="ARBA" id="ARBA00022603"/>
    </source>
</evidence>
<accession>A0ABW4YMM8</accession>
<dbReference type="InterPro" id="IPR023267">
    <property type="entry name" value="RCMT"/>
</dbReference>
<dbReference type="Pfam" id="PF01189">
    <property type="entry name" value="Methyltr_RsmB-F"/>
    <property type="match status" value="1"/>
</dbReference>
<comment type="catalytic activity">
    <reaction evidence="12">
        <text>cytidine(967) in 16S rRNA + S-adenosyl-L-methionine = 5-methylcytidine(967) in 16S rRNA + S-adenosyl-L-homocysteine + H(+)</text>
        <dbReference type="Rhea" id="RHEA:42748"/>
        <dbReference type="Rhea" id="RHEA-COMP:10219"/>
        <dbReference type="Rhea" id="RHEA-COMP:10220"/>
        <dbReference type="ChEBI" id="CHEBI:15378"/>
        <dbReference type="ChEBI" id="CHEBI:57856"/>
        <dbReference type="ChEBI" id="CHEBI:59789"/>
        <dbReference type="ChEBI" id="CHEBI:74483"/>
        <dbReference type="ChEBI" id="CHEBI:82748"/>
        <dbReference type="EC" id="2.1.1.176"/>
    </reaction>
</comment>
<dbReference type="RefSeq" id="WP_377773533.1">
    <property type="nucleotide sequence ID" value="NZ_JBHUHO010000032.1"/>
</dbReference>
<dbReference type="Pfam" id="PF22458">
    <property type="entry name" value="RsmF-B_ferredox"/>
    <property type="match status" value="1"/>
</dbReference>
<keyword evidence="5" id="KW-0698">rRNA processing</keyword>
<comment type="similarity">
    <text evidence="13">Belongs to the class I-like SAM-binding methyltransferase superfamily. RsmB/NOP family.</text>
</comment>
<feature type="binding site" evidence="13">
    <location>
        <position position="336"/>
    </location>
    <ligand>
        <name>S-adenosyl-L-methionine</name>
        <dbReference type="ChEBI" id="CHEBI:59789"/>
    </ligand>
</feature>
<dbReference type="PRINTS" id="PR02008">
    <property type="entry name" value="RCMTFAMILY"/>
</dbReference>
<dbReference type="GO" id="GO:0008168">
    <property type="term" value="F:methyltransferase activity"/>
    <property type="evidence" value="ECO:0007669"/>
    <property type="project" value="UniProtKB-KW"/>
</dbReference>
<dbReference type="PANTHER" id="PTHR22807">
    <property type="entry name" value="NOP2 YEAST -RELATED NOL1/NOP2/FMU SUN DOMAIN-CONTAINING"/>
    <property type="match status" value="1"/>
</dbReference>
<dbReference type="Gene3D" id="3.40.50.150">
    <property type="entry name" value="Vaccinia Virus protein VP39"/>
    <property type="match status" value="1"/>
</dbReference>
<dbReference type="GO" id="GO:0032259">
    <property type="term" value="P:methylation"/>
    <property type="evidence" value="ECO:0007669"/>
    <property type="project" value="UniProtKB-KW"/>
</dbReference>
<keyword evidence="6 13" id="KW-0489">Methyltransferase</keyword>
<proteinExistence type="inferred from homology"/>
<dbReference type="Gene3D" id="1.10.940.10">
    <property type="entry name" value="NusB-like"/>
    <property type="match status" value="1"/>
</dbReference>
<evidence type="ECO:0000256" key="14">
    <source>
        <dbReference type="SAM" id="MobiDB-lite"/>
    </source>
</evidence>
<comment type="subcellular location">
    <subcellularLocation>
        <location evidence="2">Cytoplasm</location>
    </subcellularLocation>
</comment>
<feature type="region of interest" description="Disordered" evidence="14">
    <location>
        <begin position="1"/>
        <end position="23"/>
    </location>
</feature>
<feature type="binding site" evidence="13">
    <location>
        <position position="355"/>
    </location>
    <ligand>
        <name>S-adenosyl-L-methionine</name>
        <dbReference type="ChEBI" id="CHEBI:59789"/>
    </ligand>
</feature>
<keyword evidence="17" id="KW-1185">Reference proteome</keyword>
<evidence type="ECO:0000256" key="5">
    <source>
        <dbReference type="ARBA" id="ARBA00022552"/>
    </source>
</evidence>
<feature type="compositionally biased region" description="Polar residues" evidence="14">
    <location>
        <begin position="1"/>
        <end position="16"/>
    </location>
</feature>
<dbReference type="InterPro" id="IPR006027">
    <property type="entry name" value="NusB_RsmB_TIM44"/>
</dbReference>
<protein>
    <recommendedName>
        <fullName evidence="3">16S rRNA (cytosine(967)-C(5))-methyltransferase</fullName>
        <ecNumber evidence="3">2.1.1.176</ecNumber>
    </recommendedName>
    <alternativeName>
        <fullName evidence="10">16S rRNA m5C967 methyltransferase</fullName>
    </alternativeName>
    <alternativeName>
        <fullName evidence="11">rRNA (cytosine-C(5)-)-methyltransferase RsmB</fullName>
    </alternativeName>
</protein>
<dbReference type="InterPro" id="IPR029063">
    <property type="entry name" value="SAM-dependent_MTases_sf"/>
</dbReference>
<evidence type="ECO:0000256" key="2">
    <source>
        <dbReference type="ARBA" id="ARBA00004496"/>
    </source>
</evidence>
<dbReference type="Gene3D" id="3.30.70.1170">
    <property type="entry name" value="Sun protein, domain 3"/>
    <property type="match status" value="1"/>
</dbReference>
<dbReference type="SUPFAM" id="SSF48013">
    <property type="entry name" value="NusB-like"/>
    <property type="match status" value="1"/>
</dbReference>
<gene>
    <name evidence="16" type="primary">rsmB</name>
    <name evidence="16" type="ORF">ACFSJH_14385</name>
</gene>
<dbReference type="EC" id="2.1.1.176" evidence="3"/>
<evidence type="ECO:0000256" key="11">
    <source>
        <dbReference type="ARBA" id="ARBA00031088"/>
    </source>
</evidence>
<evidence type="ECO:0000256" key="13">
    <source>
        <dbReference type="PROSITE-ProRule" id="PRU01023"/>
    </source>
</evidence>
<dbReference type="InterPro" id="IPR054728">
    <property type="entry name" value="RsmB-like_ferredoxin"/>
</dbReference>
<dbReference type="PANTHER" id="PTHR22807:SF53">
    <property type="entry name" value="RIBOSOMAL RNA SMALL SUBUNIT METHYLTRANSFERASE B-RELATED"/>
    <property type="match status" value="1"/>
</dbReference>
<evidence type="ECO:0000256" key="7">
    <source>
        <dbReference type="ARBA" id="ARBA00022679"/>
    </source>
</evidence>
<feature type="active site" description="Nucleophile" evidence="13">
    <location>
        <position position="408"/>
    </location>
</feature>
<dbReference type="EMBL" id="JBHUHO010000032">
    <property type="protein sequence ID" value="MFD2116913.1"/>
    <property type="molecule type" value="Genomic_DNA"/>
</dbReference>
<dbReference type="Proteomes" id="UP001597362">
    <property type="component" value="Unassembled WGS sequence"/>
</dbReference>
<keyword evidence="8 13" id="KW-0949">S-adenosyl-L-methionine</keyword>
<dbReference type="NCBIfam" id="TIGR00563">
    <property type="entry name" value="rsmB"/>
    <property type="match status" value="1"/>
</dbReference>
<evidence type="ECO:0000256" key="8">
    <source>
        <dbReference type="ARBA" id="ARBA00022691"/>
    </source>
</evidence>
<evidence type="ECO:0000256" key="3">
    <source>
        <dbReference type="ARBA" id="ARBA00012140"/>
    </source>
</evidence>
<organism evidence="16 17">
    <name type="scientific">Paenibacillus yanchengensis</name>
    <dbReference type="NCBI Taxonomy" id="2035833"/>
    <lineage>
        <taxon>Bacteria</taxon>
        <taxon>Bacillati</taxon>
        <taxon>Bacillota</taxon>
        <taxon>Bacilli</taxon>
        <taxon>Bacillales</taxon>
        <taxon>Paenibacillaceae</taxon>
        <taxon>Paenibacillus</taxon>
    </lineage>
</organism>
<dbReference type="PROSITE" id="PS51686">
    <property type="entry name" value="SAM_MT_RSMB_NOP"/>
    <property type="match status" value="1"/>
</dbReference>
<dbReference type="InterPro" id="IPR001678">
    <property type="entry name" value="MeTrfase_RsmB-F_NOP2_dom"/>
</dbReference>
<dbReference type="InterPro" id="IPR004573">
    <property type="entry name" value="rRNA_ssu_MeTfrase_B"/>
</dbReference>
<evidence type="ECO:0000256" key="9">
    <source>
        <dbReference type="ARBA" id="ARBA00022884"/>
    </source>
</evidence>
<dbReference type="InterPro" id="IPR035926">
    <property type="entry name" value="NusB-like_sf"/>
</dbReference>
<dbReference type="InterPro" id="IPR049560">
    <property type="entry name" value="MeTrfase_RsmB-F_NOP2_cat"/>
</dbReference>
<reference evidence="17" key="1">
    <citation type="journal article" date="2019" name="Int. J. Syst. Evol. Microbiol.">
        <title>The Global Catalogue of Microorganisms (GCM) 10K type strain sequencing project: providing services to taxonomists for standard genome sequencing and annotation.</title>
        <authorList>
            <consortium name="The Broad Institute Genomics Platform"/>
            <consortium name="The Broad Institute Genome Sequencing Center for Infectious Disease"/>
            <person name="Wu L."/>
            <person name="Ma J."/>
        </authorList>
    </citation>
    <scope>NUCLEOTIDE SEQUENCE [LARGE SCALE GENOMIC DNA]</scope>
    <source>
        <strain evidence="17">GH52</strain>
    </source>
</reference>
<name>A0ABW4YMM8_9BACL</name>
<keyword evidence="7 13" id="KW-0808">Transferase</keyword>
<feature type="binding site" evidence="13">
    <location>
        <position position="309"/>
    </location>
    <ligand>
        <name>S-adenosyl-L-methionine</name>
        <dbReference type="ChEBI" id="CHEBI:59789"/>
    </ligand>
</feature>
<dbReference type="Pfam" id="PF01029">
    <property type="entry name" value="NusB"/>
    <property type="match status" value="1"/>
</dbReference>
<evidence type="ECO:0000256" key="1">
    <source>
        <dbReference type="ARBA" id="ARBA00002724"/>
    </source>
</evidence>
<sequence>MKQPKSTGNQQGSRSANRLGKAPATSARELALQVLQEVAEHGAYSQISLNQRLQQAQLSGVDAGLATEIVYGTIQRKRTIDYWLIRYVAKGIDKLSPWVLQLLRMSVYQLLYLERVPDHAIVNEAVNLAKKYGHSGISGMVNGILRAMIRQKADIIPENIEAKNAIERISFMHSYPKWLVKRLVATYGEQVTEAICEASNLPAPANLRINPLVTSREAVMETLEEEGYNVRLSLLSSLGIVALNGGHLASHRDHIAGRFSLQDESSMLVAEVANPKPNSQVLDLCAAPGGKSMHLAQLLQGTGKVWANDIHPHKQTLIEEQAVRLSLSNVEAIVGDALQISERFAPDSMDVVLLDAPCSGFGVIRRKPDIKWTKSAADIVEIANLQRQLLQEAAKLVKRGGVLLYSTCTIEQLENEQQITAFLAEHPQYKLDSNWSESILKVLADNNVIDDSFNGMLQLLPHHFYTDGFFIARMVRTD</sequence>
<keyword evidence="4" id="KW-0963">Cytoplasm</keyword>
<evidence type="ECO:0000256" key="12">
    <source>
        <dbReference type="ARBA" id="ARBA00047283"/>
    </source>
</evidence>
<evidence type="ECO:0000313" key="16">
    <source>
        <dbReference type="EMBL" id="MFD2116913.1"/>
    </source>
</evidence>
<comment type="function">
    <text evidence="1">Specifically methylates the cytosine at position 967 (m5C967) of 16S rRNA.</text>
</comment>
<evidence type="ECO:0000256" key="4">
    <source>
        <dbReference type="ARBA" id="ARBA00022490"/>
    </source>
</evidence>
<comment type="caution">
    <text evidence="16">The sequence shown here is derived from an EMBL/GenBank/DDBJ whole genome shotgun (WGS) entry which is preliminary data.</text>
</comment>
<dbReference type="CDD" id="cd02440">
    <property type="entry name" value="AdoMet_MTases"/>
    <property type="match status" value="1"/>
</dbReference>
<keyword evidence="9 13" id="KW-0694">RNA-binding</keyword>
<evidence type="ECO:0000313" key="17">
    <source>
        <dbReference type="Proteomes" id="UP001597362"/>
    </source>
</evidence>
<dbReference type="NCBIfam" id="NF011494">
    <property type="entry name" value="PRK14902.1"/>
    <property type="match status" value="1"/>
</dbReference>
<feature type="binding site" evidence="13">
    <location>
        <begin position="285"/>
        <end position="291"/>
    </location>
    <ligand>
        <name>S-adenosyl-L-methionine</name>
        <dbReference type="ChEBI" id="CHEBI:59789"/>
    </ligand>
</feature>